<dbReference type="AlphaFoldDB" id="A0A4V3DEN6"/>
<evidence type="ECO:0000313" key="2">
    <source>
        <dbReference type="EMBL" id="TDQ82308.1"/>
    </source>
</evidence>
<keyword evidence="1" id="KW-0812">Transmembrane</keyword>
<gene>
    <name evidence="2" type="ORF">A8950_2130</name>
</gene>
<reference evidence="2 3" key="1">
    <citation type="submission" date="2019-03" db="EMBL/GenBank/DDBJ databases">
        <title>Genomic Encyclopedia of Type Strains, Phase III (KMG-III): the genomes of soil and plant-associated and newly described type strains.</title>
        <authorList>
            <person name="Whitman W."/>
        </authorList>
    </citation>
    <scope>NUCLEOTIDE SEQUENCE [LARGE SCALE GENOMIC DNA]</scope>
    <source>
        <strain evidence="2 3">CGMCC 1.7660</strain>
    </source>
</reference>
<dbReference type="Proteomes" id="UP000295783">
    <property type="component" value="Unassembled WGS sequence"/>
</dbReference>
<evidence type="ECO:0000313" key="3">
    <source>
        <dbReference type="Proteomes" id="UP000295783"/>
    </source>
</evidence>
<evidence type="ECO:0000256" key="1">
    <source>
        <dbReference type="SAM" id="Phobius"/>
    </source>
</evidence>
<name>A0A4V3DEN6_9PROT</name>
<dbReference type="EMBL" id="SNYW01000008">
    <property type="protein sequence ID" value="TDQ82308.1"/>
    <property type="molecule type" value="Genomic_DNA"/>
</dbReference>
<sequence length="84" mass="8653">MRELAPEIVTRLMRAEVSPAYRGADQPAHRPDPADAVGVAIALAALMLAIALALAEIGDDVADAVALPPLTPLAEGHDWAGFSA</sequence>
<dbReference type="RefSeq" id="WP_133613597.1">
    <property type="nucleotide sequence ID" value="NZ_SNYW01000008.1"/>
</dbReference>
<feature type="transmembrane region" description="Helical" evidence="1">
    <location>
        <begin position="36"/>
        <end position="55"/>
    </location>
</feature>
<keyword evidence="3" id="KW-1185">Reference proteome</keyword>
<protein>
    <submittedName>
        <fullName evidence="2">Uncharacterized protein</fullName>
    </submittedName>
</protein>
<comment type="caution">
    <text evidence="2">The sequence shown here is derived from an EMBL/GenBank/DDBJ whole genome shotgun (WGS) entry which is preliminary data.</text>
</comment>
<keyword evidence="1" id="KW-0472">Membrane</keyword>
<proteinExistence type="predicted"/>
<keyword evidence="1" id="KW-1133">Transmembrane helix</keyword>
<accession>A0A4V3DEN6</accession>
<organism evidence="2 3">
    <name type="scientific">Dongia mobilis</name>
    <dbReference type="NCBI Taxonomy" id="578943"/>
    <lineage>
        <taxon>Bacteria</taxon>
        <taxon>Pseudomonadati</taxon>
        <taxon>Pseudomonadota</taxon>
        <taxon>Alphaproteobacteria</taxon>
        <taxon>Rhodospirillales</taxon>
        <taxon>Dongiaceae</taxon>
        <taxon>Dongia</taxon>
    </lineage>
</organism>